<evidence type="ECO:0000259" key="3">
    <source>
        <dbReference type="Pfam" id="PF01431"/>
    </source>
</evidence>
<name>A0A9J6GED2_HAELO</name>
<keyword evidence="5" id="KW-1185">Reference proteome</keyword>
<feature type="transmembrane region" description="Helical" evidence="2">
    <location>
        <begin position="39"/>
        <end position="61"/>
    </location>
</feature>
<dbReference type="GO" id="GO:0005886">
    <property type="term" value="C:plasma membrane"/>
    <property type="evidence" value="ECO:0007669"/>
    <property type="project" value="TreeGrafter"/>
</dbReference>
<dbReference type="SUPFAM" id="SSF55486">
    <property type="entry name" value="Metalloproteases ('zincins'), catalytic domain"/>
    <property type="match status" value="1"/>
</dbReference>
<dbReference type="OrthoDB" id="6507976at2759"/>
<dbReference type="GO" id="GO:0016485">
    <property type="term" value="P:protein processing"/>
    <property type="evidence" value="ECO:0007669"/>
    <property type="project" value="TreeGrafter"/>
</dbReference>
<dbReference type="PANTHER" id="PTHR11733:SF241">
    <property type="entry name" value="GH26575P-RELATED"/>
    <property type="match status" value="1"/>
</dbReference>
<evidence type="ECO:0000256" key="2">
    <source>
        <dbReference type="SAM" id="Phobius"/>
    </source>
</evidence>
<organism evidence="4 5">
    <name type="scientific">Haemaphysalis longicornis</name>
    <name type="common">Bush tick</name>
    <dbReference type="NCBI Taxonomy" id="44386"/>
    <lineage>
        <taxon>Eukaryota</taxon>
        <taxon>Metazoa</taxon>
        <taxon>Ecdysozoa</taxon>
        <taxon>Arthropoda</taxon>
        <taxon>Chelicerata</taxon>
        <taxon>Arachnida</taxon>
        <taxon>Acari</taxon>
        <taxon>Parasitiformes</taxon>
        <taxon>Ixodida</taxon>
        <taxon>Ixodoidea</taxon>
        <taxon>Ixodidae</taxon>
        <taxon>Haemaphysalinae</taxon>
        <taxon>Haemaphysalis</taxon>
    </lineage>
</organism>
<comment type="caution">
    <text evidence="4">The sequence shown here is derived from an EMBL/GenBank/DDBJ whole genome shotgun (WGS) entry which is preliminary data.</text>
</comment>
<dbReference type="Pfam" id="PF01431">
    <property type="entry name" value="Peptidase_M13"/>
    <property type="match status" value="1"/>
</dbReference>
<feature type="domain" description="Peptidase M13 C-terminal" evidence="3">
    <location>
        <begin position="624"/>
        <end position="706"/>
    </location>
</feature>
<dbReference type="Proteomes" id="UP000821853">
    <property type="component" value="Chromosome 4"/>
</dbReference>
<dbReference type="Gene3D" id="1.10.1380.10">
    <property type="entry name" value="Neutral endopeptidase , domain2"/>
    <property type="match status" value="1"/>
</dbReference>
<evidence type="ECO:0000313" key="4">
    <source>
        <dbReference type="EMBL" id="KAH9372708.1"/>
    </source>
</evidence>
<sequence>MYNFHKSDELHSPSEGHCSELSPRGVCSTRVEAAERFKVYLTGAIIAAVALIVFILTLPLGGRPDWGDGVCATPDCIRHALVLGILDGSRDNDSVPGPCDDFGTFVCKAARNRYGRLAADIVSQMILDWAARLRNETSCLGTSSDSFSKPAALMQACMLCTGCGKARVERLVEFVANRSFAWPTIRDYQKGNALLRYNYATSLRALVELSVEWALPLWFRLELSPPSHLRGRRVVRILPSPMPPLWDAFHQDLLSAADAYVSYLWCYNASILRMREPSQHYYRFLAERSAGIQRNIFETLKNATAVAVPFLVPLRNLTSFVRGVTVANWLTILQSAYAVTPNVSEQDFVLLANERFLAAMDRIFTTHAPWDIFYHTTWWFLQALGPFASDEVFSFLNSDSARRLFLRTMCTAQSESVYYDSLAAINKDKFTEQQRHAISIHLRNVRTVAVEKVSSLEKISNASRDALSVMREQTIDFIWPQKDLELKGSLRMTNASTVDYFNEWVESRRPLHDPTNASESLADAAKIFRLDARHVTSYDPLSNVISVSVAALDSPLFYLGGTSAMTYGGLGFIYASAVLKALDTAMLIGGGDGVFATTDTTSRGGLRNLLPCVHTDLAFPELPALRVAYEAYARFRNATTDLPLKGLANYSAEQVFFLTFCHSTCEFRESGSPESPRCNEAVTNFEPFEKAFNCPSDSKISNSTNCSPNF</sequence>
<dbReference type="Gene3D" id="3.40.390.10">
    <property type="entry name" value="Collagenase (Catalytic Domain)"/>
    <property type="match status" value="2"/>
</dbReference>
<accession>A0A9J6GED2</accession>
<dbReference type="GO" id="GO:0004222">
    <property type="term" value="F:metalloendopeptidase activity"/>
    <property type="evidence" value="ECO:0007669"/>
    <property type="project" value="InterPro"/>
</dbReference>
<protein>
    <recommendedName>
        <fullName evidence="3">Peptidase M13 C-terminal domain-containing protein</fullName>
    </recommendedName>
</protein>
<dbReference type="InterPro" id="IPR024079">
    <property type="entry name" value="MetalloPept_cat_dom_sf"/>
</dbReference>
<feature type="compositionally biased region" description="Basic and acidic residues" evidence="1">
    <location>
        <begin position="1"/>
        <end position="18"/>
    </location>
</feature>
<keyword evidence="2" id="KW-0812">Transmembrane</keyword>
<dbReference type="OMA" id="TCEFRES"/>
<gene>
    <name evidence="4" type="ORF">HPB48_004218</name>
</gene>
<dbReference type="InterPro" id="IPR018497">
    <property type="entry name" value="Peptidase_M13_C"/>
</dbReference>
<dbReference type="AlphaFoldDB" id="A0A9J6GED2"/>
<dbReference type="PANTHER" id="PTHR11733">
    <property type="entry name" value="ZINC METALLOPROTEASE FAMILY M13 NEPRILYSIN-RELATED"/>
    <property type="match status" value="1"/>
</dbReference>
<dbReference type="VEuPathDB" id="VectorBase:HLOH_059347"/>
<dbReference type="InterPro" id="IPR000718">
    <property type="entry name" value="Peptidase_M13"/>
</dbReference>
<keyword evidence="2" id="KW-0472">Membrane</keyword>
<dbReference type="PROSITE" id="PS51885">
    <property type="entry name" value="NEPRILYSIN"/>
    <property type="match status" value="1"/>
</dbReference>
<dbReference type="InterPro" id="IPR042089">
    <property type="entry name" value="Peptidase_M13_dom_2"/>
</dbReference>
<feature type="region of interest" description="Disordered" evidence="1">
    <location>
        <begin position="1"/>
        <end position="23"/>
    </location>
</feature>
<reference evidence="4 5" key="1">
    <citation type="journal article" date="2020" name="Cell">
        <title>Large-Scale Comparative Analyses of Tick Genomes Elucidate Their Genetic Diversity and Vector Capacities.</title>
        <authorList>
            <consortium name="Tick Genome and Microbiome Consortium (TIGMIC)"/>
            <person name="Jia N."/>
            <person name="Wang J."/>
            <person name="Shi W."/>
            <person name="Du L."/>
            <person name="Sun Y."/>
            <person name="Zhan W."/>
            <person name="Jiang J.F."/>
            <person name="Wang Q."/>
            <person name="Zhang B."/>
            <person name="Ji P."/>
            <person name="Bell-Sakyi L."/>
            <person name="Cui X.M."/>
            <person name="Yuan T.T."/>
            <person name="Jiang B.G."/>
            <person name="Yang W.F."/>
            <person name="Lam T.T."/>
            <person name="Chang Q.C."/>
            <person name="Ding S.J."/>
            <person name="Wang X.J."/>
            <person name="Zhu J.G."/>
            <person name="Ruan X.D."/>
            <person name="Zhao L."/>
            <person name="Wei J.T."/>
            <person name="Ye R.Z."/>
            <person name="Que T.C."/>
            <person name="Du C.H."/>
            <person name="Zhou Y.H."/>
            <person name="Cheng J.X."/>
            <person name="Dai P.F."/>
            <person name="Guo W.B."/>
            <person name="Han X.H."/>
            <person name="Huang E.J."/>
            <person name="Li L.F."/>
            <person name="Wei W."/>
            <person name="Gao Y.C."/>
            <person name="Liu J.Z."/>
            <person name="Shao H.Z."/>
            <person name="Wang X."/>
            <person name="Wang C.C."/>
            <person name="Yang T.C."/>
            <person name="Huo Q.B."/>
            <person name="Li W."/>
            <person name="Chen H.Y."/>
            <person name="Chen S.E."/>
            <person name="Zhou L.G."/>
            <person name="Ni X.B."/>
            <person name="Tian J.H."/>
            <person name="Sheng Y."/>
            <person name="Liu T."/>
            <person name="Pan Y.S."/>
            <person name="Xia L.Y."/>
            <person name="Li J."/>
            <person name="Zhao F."/>
            <person name="Cao W.C."/>
        </authorList>
    </citation>
    <scope>NUCLEOTIDE SEQUENCE [LARGE SCALE GENOMIC DNA]</scope>
    <source>
        <strain evidence="4">HaeL-2018</strain>
    </source>
</reference>
<proteinExistence type="predicted"/>
<dbReference type="EMBL" id="JABSTR010000006">
    <property type="protein sequence ID" value="KAH9372708.1"/>
    <property type="molecule type" value="Genomic_DNA"/>
</dbReference>
<evidence type="ECO:0000313" key="5">
    <source>
        <dbReference type="Proteomes" id="UP000821853"/>
    </source>
</evidence>
<keyword evidence="2" id="KW-1133">Transmembrane helix</keyword>
<evidence type="ECO:0000256" key="1">
    <source>
        <dbReference type="SAM" id="MobiDB-lite"/>
    </source>
</evidence>